<dbReference type="AlphaFoldDB" id="A0ABD5XVH7"/>
<proteinExistence type="predicted"/>
<evidence type="ECO:0000259" key="2">
    <source>
        <dbReference type="Pfam" id="PF12705"/>
    </source>
</evidence>
<evidence type="ECO:0000313" key="4">
    <source>
        <dbReference type="Proteomes" id="UP001596432"/>
    </source>
</evidence>
<dbReference type="RefSeq" id="WP_274324708.1">
    <property type="nucleotide sequence ID" value="NZ_CP118158.1"/>
</dbReference>
<feature type="domain" description="PD-(D/E)XK endonuclease-like" evidence="2">
    <location>
        <begin position="115"/>
        <end position="267"/>
    </location>
</feature>
<name>A0ABD5XVH7_9EURY</name>
<evidence type="ECO:0000313" key="3">
    <source>
        <dbReference type="EMBL" id="MFC7139107.1"/>
    </source>
</evidence>
<gene>
    <name evidence="3" type="ORF">ACFQMA_04550</name>
</gene>
<organism evidence="3 4">
    <name type="scientific">Halosimplex aquaticum</name>
    <dbReference type="NCBI Taxonomy" id="3026162"/>
    <lineage>
        <taxon>Archaea</taxon>
        <taxon>Methanobacteriati</taxon>
        <taxon>Methanobacteriota</taxon>
        <taxon>Stenosarchaea group</taxon>
        <taxon>Halobacteria</taxon>
        <taxon>Halobacteriales</taxon>
        <taxon>Haloarculaceae</taxon>
        <taxon>Halosimplex</taxon>
    </lineage>
</organism>
<reference evidence="3 4" key="1">
    <citation type="journal article" date="2019" name="Int. J. Syst. Evol. Microbiol.">
        <title>The Global Catalogue of Microorganisms (GCM) 10K type strain sequencing project: providing services to taxonomists for standard genome sequencing and annotation.</title>
        <authorList>
            <consortium name="The Broad Institute Genomics Platform"/>
            <consortium name="The Broad Institute Genome Sequencing Center for Infectious Disease"/>
            <person name="Wu L."/>
            <person name="Ma J."/>
        </authorList>
    </citation>
    <scope>NUCLEOTIDE SEQUENCE [LARGE SCALE GENOMIC DNA]</scope>
    <source>
        <strain evidence="3 4">XZYJT29</strain>
    </source>
</reference>
<dbReference type="Pfam" id="PF12705">
    <property type="entry name" value="PDDEXK_1"/>
    <property type="match status" value="1"/>
</dbReference>
<dbReference type="EMBL" id="JBHTAS010000001">
    <property type="protein sequence ID" value="MFC7139107.1"/>
    <property type="molecule type" value="Genomic_DNA"/>
</dbReference>
<feature type="compositionally biased region" description="Acidic residues" evidence="1">
    <location>
        <begin position="1"/>
        <end position="10"/>
    </location>
</feature>
<accession>A0ABD5XVH7</accession>
<comment type="caution">
    <text evidence="3">The sequence shown here is derived from an EMBL/GenBank/DDBJ whole genome shotgun (WGS) entry which is preliminary data.</text>
</comment>
<dbReference type="InterPro" id="IPR038726">
    <property type="entry name" value="PDDEXK_AddAB-type"/>
</dbReference>
<sequence>MSDQPDDDTSTDNQLELTPNSTPFEIEHVVDRISNSEFNEWYAEQQFETNILDGKAYFNGPSPPKDPERHTPSKLLQCHRKATYARQNAPREDTPPEGLFWIGSEFEEDIIVPFLQDIAPDELYVQNSLWIDTTITAGESDVQLRGSTDPAIVTEDAEPVFLTEIKTTTSLDHLSEPKQHHKAQLHAYLYALNDEHDDFSITNGLLIYGSRKTLDLKVFPVTFDSEFWETVVTWMQAQTEYEGNGELPPADPERDWECNYCSFKRRCGQTDTPYSDIGTDGFLPMFAEYHRKNVVEYLEAHSDVGAKLTPVLAQTYPDLVEHYGAYDWSCPRCSETWAWDAVDWGGDPANPPLCPTCAEDGELMTLSGPSPNSQL</sequence>
<evidence type="ECO:0000256" key="1">
    <source>
        <dbReference type="SAM" id="MobiDB-lite"/>
    </source>
</evidence>
<feature type="compositionally biased region" description="Polar residues" evidence="1">
    <location>
        <begin position="11"/>
        <end position="23"/>
    </location>
</feature>
<dbReference type="GeneID" id="78819357"/>
<dbReference type="Gene3D" id="3.90.320.10">
    <property type="match status" value="1"/>
</dbReference>
<dbReference type="Proteomes" id="UP001596432">
    <property type="component" value="Unassembled WGS sequence"/>
</dbReference>
<feature type="region of interest" description="Disordered" evidence="1">
    <location>
        <begin position="1"/>
        <end position="23"/>
    </location>
</feature>
<dbReference type="InterPro" id="IPR011604">
    <property type="entry name" value="PDDEXK-like_dom_sf"/>
</dbReference>
<keyword evidence="4" id="KW-1185">Reference proteome</keyword>
<protein>
    <submittedName>
        <fullName evidence="3">PD-(D/E)XK nuclease family protein</fullName>
    </submittedName>
</protein>